<dbReference type="AlphaFoldDB" id="A0A1U7DID3"/>
<reference evidence="1 2" key="1">
    <citation type="submission" date="2017-01" db="EMBL/GenBank/DDBJ databases">
        <title>Genomic analysis of Xuhuaishuia manganoxidans DY6-4.</title>
        <authorList>
            <person name="Wang X."/>
        </authorList>
    </citation>
    <scope>NUCLEOTIDE SEQUENCE [LARGE SCALE GENOMIC DNA]</scope>
    <source>
        <strain evidence="1 2">DY6-4</strain>
    </source>
</reference>
<gene>
    <name evidence="1" type="ORF">BV394_08470</name>
</gene>
<dbReference type="PROSITE" id="PS51257">
    <property type="entry name" value="PROKAR_LIPOPROTEIN"/>
    <property type="match status" value="1"/>
</dbReference>
<dbReference type="STRING" id="1267768.BV394_08470"/>
<dbReference type="Pfam" id="PF04390">
    <property type="entry name" value="LptE"/>
    <property type="match status" value="1"/>
</dbReference>
<sequence>MSSSDRRLFLARLGAGTLGLGAAVGLGGCGFTPVYGPGGSAAGLRGRIRVGDPKSRRGFMLVGRLEERLGRPSAPDFELDFKLGTRSEGVAISSSNDIERYQLFGNVDFTLRPLGGTQVLTTGRVRSFTSYSTTSLTVGTLAAEEDAYDRLMVSLADLVVAELLATAVDWNAGGRAR</sequence>
<dbReference type="PROSITE" id="PS51318">
    <property type="entry name" value="TAT"/>
    <property type="match status" value="1"/>
</dbReference>
<dbReference type="GO" id="GO:0043165">
    <property type="term" value="P:Gram-negative-bacterium-type cell outer membrane assembly"/>
    <property type="evidence" value="ECO:0007669"/>
    <property type="project" value="InterPro"/>
</dbReference>
<name>A0A1U7DID3_9RHOB</name>
<dbReference type="Proteomes" id="UP000187266">
    <property type="component" value="Chromosome"/>
</dbReference>
<evidence type="ECO:0000313" key="2">
    <source>
        <dbReference type="Proteomes" id="UP000187266"/>
    </source>
</evidence>
<proteinExistence type="predicted"/>
<evidence type="ECO:0000313" key="1">
    <source>
        <dbReference type="EMBL" id="APX89746.1"/>
    </source>
</evidence>
<dbReference type="EMBL" id="CP019124">
    <property type="protein sequence ID" value="APX89746.1"/>
    <property type="molecule type" value="Genomic_DNA"/>
</dbReference>
<dbReference type="GO" id="GO:0019867">
    <property type="term" value="C:outer membrane"/>
    <property type="evidence" value="ECO:0007669"/>
    <property type="project" value="InterPro"/>
</dbReference>
<dbReference type="RefSeq" id="WP_076979768.1">
    <property type="nucleotide sequence ID" value="NZ_CP019124.1"/>
</dbReference>
<dbReference type="InterPro" id="IPR006311">
    <property type="entry name" value="TAT_signal"/>
</dbReference>
<dbReference type="InterPro" id="IPR007485">
    <property type="entry name" value="LPS_assembly_LptE"/>
</dbReference>
<accession>A0A2M9DCQ3</accession>
<organism evidence="1 2">
    <name type="scientific">Brevirhabdus pacifica</name>
    <dbReference type="NCBI Taxonomy" id="1267768"/>
    <lineage>
        <taxon>Bacteria</taxon>
        <taxon>Pseudomonadati</taxon>
        <taxon>Pseudomonadota</taxon>
        <taxon>Alphaproteobacteria</taxon>
        <taxon>Rhodobacterales</taxon>
        <taxon>Paracoccaceae</taxon>
        <taxon>Brevirhabdus</taxon>
    </lineage>
</organism>
<protein>
    <submittedName>
        <fullName evidence="1">Uncharacterized protein</fullName>
    </submittedName>
</protein>
<dbReference type="OrthoDB" id="7629596at2"/>
<dbReference type="Gene3D" id="3.30.160.150">
    <property type="entry name" value="Lipoprotein like domain"/>
    <property type="match status" value="1"/>
</dbReference>
<accession>A0A1U7DID3</accession>
<keyword evidence="2" id="KW-1185">Reference proteome</keyword>